<keyword evidence="1" id="KW-0812">Transmembrane</keyword>
<evidence type="ECO:0000313" key="3">
    <source>
        <dbReference type="Proteomes" id="UP000507470"/>
    </source>
</evidence>
<feature type="transmembrane region" description="Helical" evidence="1">
    <location>
        <begin position="557"/>
        <end position="582"/>
    </location>
</feature>
<protein>
    <recommendedName>
        <fullName evidence="4">TSPAN9</fullName>
    </recommendedName>
</protein>
<feature type="transmembrane region" description="Helical" evidence="1">
    <location>
        <begin position="374"/>
        <end position="398"/>
    </location>
</feature>
<keyword evidence="3" id="KW-1185">Reference proteome</keyword>
<sequence>MMAIYIKVGDDILDTDVIKVADMQDVAGMPLGTTVKSIVFSLIGVFALELLTGIFGIWGVIGHRKPMLMIKSCFRDTLFNYIQAYEAGPTYISSTYFYNTFPNFLSMLGCEGRGQSGIYYCYEIYNEQLTSYLQIYFGLIVTCIVCQIVGAGLLGLGLTLIGDEFIHDNSLKHIFYQIQFYNYYFYDILVGLAASSVVIGILTMVIAIFGLVGSWKKSSPVLIMINDNMRFQLELQQQGYYYNNHQGEITRRWNDMILKIVGLIFTNKEYSQIKSSDIHEIRSLDDSTEAPHSMTIMFRTVFGLIKSFLTSTWKRSKISLLHFILLGIMAVCNIGTLVLAIHVRYDYVFGNSDIQALLSKLRIADHTFTRALNMFSIVVVTFSSTSIAVIIFAVISIASMKWKRLLLLISVGLWSVVTVANVVQIGLWGKFIATADTELEDLISTELINNTYTYQHSHASGYFNRETSLSWNMLFVKAECCGVGINITNSLTTSYWYMYRRDSTSQRIPVQCCKSQTEVYPYANQYDTDCTNNLLNGYYRSQGCDKVIVNRLDLYSLVFFVIMGINVLAEIGMIATTMYNAVSLTKEENAIRVRYGSGEDNVELNEITGNTTPKSVQR</sequence>
<feature type="transmembrane region" description="Helical" evidence="1">
    <location>
        <begin position="405"/>
        <end position="427"/>
    </location>
</feature>
<organism evidence="2 3">
    <name type="scientific">Mytilus coruscus</name>
    <name type="common">Sea mussel</name>
    <dbReference type="NCBI Taxonomy" id="42192"/>
    <lineage>
        <taxon>Eukaryota</taxon>
        <taxon>Metazoa</taxon>
        <taxon>Spiralia</taxon>
        <taxon>Lophotrochozoa</taxon>
        <taxon>Mollusca</taxon>
        <taxon>Bivalvia</taxon>
        <taxon>Autobranchia</taxon>
        <taxon>Pteriomorphia</taxon>
        <taxon>Mytilida</taxon>
        <taxon>Mytiloidea</taxon>
        <taxon>Mytilidae</taxon>
        <taxon>Mytilinae</taxon>
        <taxon>Mytilus</taxon>
    </lineage>
</organism>
<proteinExistence type="predicted"/>
<feature type="transmembrane region" description="Helical" evidence="1">
    <location>
        <begin position="181"/>
        <end position="212"/>
    </location>
</feature>
<feature type="transmembrane region" description="Helical" evidence="1">
    <location>
        <begin position="320"/>
        <end position="343"/>
    </location>
</feature>
<name>A0A6J8B9X4_MYTCO</name>
<keyword evidence="1" id="KW-0472">Membrane</keyword>
<evidence type="ECO:0000313" key="2">
    <source>
        <dbReference type="EMBL" id="CAC5380742.1"/>
    </source>
</evidence>
<reference evidence="2 3" key="1">
    <citation type="submission" date="2020-06" db="EMBL/GenBank/DDBJ databases">
        <authorList>
            <person name="Li R."/>
            <person name="Bekaert M."/>
        </authorList>
    </citation>
    <scope>NUCLEOTIDE SEQUENCE [LARGE SCALE GENOMIC DNA]</scope>
    <source>
        <strain evidence="3">wild</strain>
    </source>
</reference>
<dbReference type="EMBL" id="CACVKT020002933">
    <property type="protein sequence ID" value="CAC5380742.1"/>
    <property type="molecule type" value="Genomic_DNA"/>
</dbReference>
<feature type="transmembrane region" description="Helical" evidence="1">
    <location>
        <begin position="38"/>
        <end position="61"/>
    </location>
</feature>
<accession>A0A6J8B9X4</accession>
<feature type="transmembrane region" description="Helical" evidence="1">
    <location>
        <begin position="135"/>
        <end position="161"/>
    </location>
</feature>
<dbReference type="AlphaFoldDB" id="A0A6J8B9X4"/>
<gene>
    <name evidence="2" type="ORF">MCOR_16688</name>
</gene>
<evidence type="ECO:0000256" key="1">
    <source>
        <dbReference type="SAM" id="Phobius"/>
    </source>
</evidence>
<keyword evidence="1" id="KW-1133">Transmembrane helix</keyword>
<dbReference type="Proteomes" id="UP000507470">
    <property type="component" value="Unassembled WGS sequence"/>
</dbReference>
<evidence type="ECO:0008006" key="4">
    <source>
        <dbReference type="Google" id="ProtNLM"/>
    </source>
</evidence>
<dbReference type="OrthoDB" id="6151390at2759"/>